<feature type="transmembrane region" description="Helical" evidence="7">
    <location>
        <begin position="126"/>
        <end position="146"/>
    </location>
</feature>
<accession>A0AAC9LEA0</accession>
<feature type="transmembrane region" description="Helical" evidence="7">
    <location>
        <begin position="222"/>
        <end position="245"/>
    </location>
</feature>
<feature type="transmembrane region" description="Helical" evidence="7">
    <location>
        <begin position="96"/>
        <end position="114"/>
    </location>
</feature>
<keyword evidence="4 7" id="KW-1133">Transmembrane helix</keyword>
<dbReference type="RefSeq" id="WP_075765038.1">
    <property type="nucleotide sequence ID" value="NZ_CP016076.1"/>
</dbReference>
<feature type="region of interest" description="Disordered" evidence="6">
    <location>
        <begin position="304"/>
        <end position="373"/>
    </location>
</feature>
<evidence type="ECO:0000256" key="4">
    <source>
        <dbReference type="ARBA" id="ARBA00022989"/>
    </source>
</evidence>
<comment type="subcellular location">
    <subcellularLocation>
        <location evidence="1">Membrane</location>
        <topology evidence="1">Multi-pass membrane protein</topology>
    </subcellularLocation>
</comment>
<feature type="transmembrane region" description="Helical" evidence="7">
    <location>
        <begin position="70"/>
        <end position="90"/>
    </location>
</feature>
<keyword evidence="3 7" id="KW-0812">Transmembrane</keyword>
<dbReference type="Pfam" id="PF00892">
    <property type="entry name" value="EamA"/>
    <property type="match status" value="2"/>
</dbReference>
<dbReference type="PANTHER" id="PTHR32322:SF2">
    <property type="entry name" value="EAMA DOMAIN-CONTAINING PROTEIN"/>
    <property type="match status" value="1"/>
</dbReference>
<dbReference type="GO" id="GO:0016020">
    <property type="term" value="C:membrane"/>
    <property type="evidence" value="ECO:0007669"/>
    <property type="project" value="UniProtKB-SubCell"/>
</dbReference>
<name>A0AAC9LEA0_9PSEU</name>
<evidence type="ECO:0000313" key="10">
    <source>
        <dbReference type="Proteomes" id="UP000185511"/>
    </source>
</evidence>
<gene>
    <name evidence="9" type="ORF">UA74_18815</name>
</gene>
<feature type="transmembrane region" description="Helical" evidence="7">
    <location>
        <begin position="183"/>
        <end position="202"/>
    </location>
</feature>
<evidence type="ECO:0000259" key="8">
    <source>
        <dbReference type="Pfam" id="PF00892"/>
    </source>
</evidence>
<feature type="domain" description="EamA" evidence="8">
    <location>
        <begin position="152"/>
        <end position="293"/>
    </location>
</feature>
<keyword evidence="10" id="KW-1185">Reference proteome</keyword>
<comment type="similarity">
    <text evidence="2">Belongs to the EamA transporter family.</text>
</comment>
<feature type="transmembrane region" description="Helical" evidence="7">
    <location>
        <begin position="39"/>
        <end position="58"/>
    </location>
</feature>
<feature type="compositionally biased region" description="Pro residues" evidence="6">
    <location>
        <begin position="312"/>
        <end position="327"/>
    </location>
</feature>
<dbReference type="AlphaFoldDB" id="A0AAC9LEA0"/>
<dbReference type="PANTHER" id="PTHR32322">
    <property type="entry name" value="INNER MEMBRANE TRANSPORTER"/>
    <property type="match status" value="1"/>
</dbReference>
<organism evidence="9 10">
    <name type="scientific">Actinoalloteichus fjordicus</name>
    <dbReference type="NCBI Taxonomy" id="1612552"/>
    <lineage>
        <taxon>Bacteria</taxon>
        <taxon>Bacillati</taxon>
        <taxon>Actinomycetota</taxon>
        <taxon>Actinomycetes</taxon>
        <taxon>Pseudonocardiales</taxon>
        <taxon>Pseudonocardiaceae</taxon>
        <taxon>Actinoalloteichus</taxon>
    </lineage>
</organism>
<reference evidence="10" key="1">
    <citation type="submission" date="2016-06" db="EMBL/GenBank/DDBJ databases">
        <title>Complete genome sequence of Actinoalloteichus fjordicus DSM 46855 (=ADI127-17), type strain of the new species Actinoalloteichus fjordicus.</title>
        <authorList>
            <person name="Ruckert C."/>
            <person name="Nouioui I."/>
            <person name="Willmese J."/>
            <person name="van Wezel G."/>
            <person name="Klenk H.-P."/>
            <person name="Kalinowski J."/>
            <person name="Zotchev S.B."/>
        </authorList>
    </citation>
    <scope>NUCLEOTIDE SEQUENCE [LARGE SCALE GENOMIC DNA]</scope>
    <source>
        <strain evidence="10">ADI127-7</strain>
    </source>
</reference>
<dbReference type="Proteomes" id="UP000185511">
    <property type="component" value="Chromosome"/>
</dbReference>
<feature type="domain" description="EamA" evidence="8">
    <location>
        <begin position="11"/>
        <end position="141"/>
    </location>
</feature>
<feature type="transmembrane region" description="Helical" evidence="7">
    <location>
        <begin position="252"/>
        <end position="272"/>
    </location>
</feature>
<dbReference type="InterPro" id="IPR000620">
    <property type="entry name" value="EamA_dom"/>
</dbReference>
<dbReference type="InterPro" id="IPR050638">
    <property type="entry name" value="AA-Vitamin_Transporters"/>
</dbReference>
<proteinExistence type="inferred from homology"/>
<evidence type="ECO:0000256" key="6">
    <source>
        <dbReference type="SAM" id="MobiDB-lite"/>
    </source>
</evidence>
<dbReference type="EMBL" id="CP016076">
    <property type="protein sequence ID" value="APU15791.1"/>
    <property type="molecule type" value="Genomic_DNA"/>
</dbReference>
<dbReference type="SUPFAM" id="SSF103481">
    <property type="entry name" value="Multidrug resistance efflux transporter EmrE"/>
    <property type="match status" value="2"/>
</dbReference>
<evidence type="ECO:0000256" key="7">
    <source>
        <dbReference type="SAM" id="Phobius"/>
    </source>
</evidence>
<dbReference type="InterPro" id="IPR037185">
    <property type="entry name" value="EmrE-like"/>
</dbReference>
<evidence type="ECO:0000256" key="5">
    <source>
        <dbReference type="ARBA" id="ARBA00023136"/>
    </source>
</evidence>
<evidence type="ECO:0000313" key="9">
    <source>
        <dbReference type="EMBL" id="APU15791.1"/>
    </source>
</evidence>
<dbReference type="Gene3D" id="1.10.3730.20">
    <property type="match status" value="2"/>
</dbReference>
<evidence type="ECO:0000256" key="3">
    <source>
        <dbReference type="ARBA" id="ARBA00022692"/>
    </source>
</evidence>
<dbReference type="KEGG" id="acad:UA74_18815"/>
<sequence>MIEHRRNRSAGLGFAIAAALAFGASGPLARPLIDAGLDPLHVAWLRVTGAALFLLPVALRRRRMLRSRPWLLLAYGVFPMAGIQAFYFAALARIPVGVALLVEFLGPVLVLLWLRVVHRRRVSRQAVIGVILAVTGLTLLVEAFSGGGPDPIGIALALAAAACQAAFFLLSDAGGDDVDPPAVIAYGAIVGSLVLVPIVQPWSLRWDLVGGTVDVGGIAMPALAPVAWLAVVSTAVAYLTGVAAVRRLSAPIAGAVAYLEVVTSIALAWLLLGETLSPAQTVGAVVVVLGAFIAQLSVPTPEPGDPAVHPLPGSPIPAAPADLPPPADVSGRPGPTPPDETPPDATPACDAVLAARSEAPGETGPARGDDPTR</sequence>
<feature type="transmembrane region" description="Helical" evidence="7">
    <location>
        <begin position="152"/>
        <end position="171"/>
    </location>
</feature>
<evidence type="ECO:0000256" key="2">
    <source>
        <dbReference type="ARBA" id="ARBA00007362"/>
    </source>
</evidence>
<protein>
    <submittedName>
        <fullName evidence="9">Permease, DMT superfamily</fullName>
    </submittedName>
</protein>
<keyword evidence="5 7" id="KW-0472">Membrane</keyword>
<evidence type="ECO:0000256" key="1">
    <source>
        <dbReference type="ARBA" id="ARBA00004141"/>
    </source>
</evidence>